<gene>
    <name evidence="2" type="ORF">MG3_01334</name>
</gene>
<evidence type="ECO:0000313" key="3">
    <source>
        <dbReference type="Proteomes" id="UP000030161"/>
    </source>
</evidence>
<name>A0AB34PZ53_CANAX</name>
<feature type="compositionally biased region" description="Polar residues" evidence="1">
    <location>
        <begin position="172"/>
        <end position="182"/>
    </location>
</feature>
<feature type="region of interest" description="Disordered" evidence="1">
    <location>
        <begin position="169"/>
        <end position="229"/>
    </location>
</feature>
<evidence type="ECO:0000256" key="1">
    <source>
        <dbReference type="SAM" id="MobiDB-lite"/>
    </source>
</evidence>
<organism evidence="2 3">
    <name type="scientific">Candida albicans P78048</name>
    <dbReference type="NCBI Taxonomy" id="1094989"/>
    <lineage>
        <taxon>Eukaryota</taxon>
        <taxon>Fungi</taxon>
        <taxon>Dikarya</taxon>
        <taxon>Ascomycota</taxon>
        <taxon>Saccharomycotina</taxon>
        <taxon>Pichiomycetes</taxon>
        <taxon>Debaryomycetaceae</taxon>
        <taxon>Candida/Lodderomyces clade</taxon>
        <taxon>Candida</taxon>
    </lineage>
</organism>
<feature type="compositionally biased region" description="Acidic residues" evidence="1">
    <location>
        <begin position="191"/>
        <end position="217"/>
    </location>
</feature>
<reference evidence="2 3" key="1">
    <citation type="submission" date="2013-12" db="EMBL/GenBank/DDBJ databases">
        <title>The Genome Sequence of Candida albicans P78048.</title>
        <authorList>
            <consortium name="The Broad Institute Genome Sequencing Platform"/>
            <consortium name="The Broad Institute Genome Sequencing Center for Infectious Disease"/>
            <person name="Cuomo C."/>
            <person name="Bennett R."/>
            <person name="Hirakawa M."/>
            <person name="Noverr M."/>
            <person name="Mitchell A."/>
            <person name="Young S.K."/>
            <person name="Zeng Q."/>
            <person name="Gargeya S."/>
            <person name="Fitzgerald M."/>
            <person name="Abouelleil A."/>
            <person name="Alvarado L."/>
            <person name="Berlin A.M."/>
            <person name="Chapman S.B."/>
            <person name="Dewar J."/>
            <person name="Goldberg J."/>
            <person name="Griggs A."/>
            <person name="Gujja S."/>
            <person name="Hansen M."/>
            <person name="Howarth C."/>
            <person name="Imamovic A."/>
            <person name="Larimer J."/>
            <person name="McCowan C."/>
            <person name="Murphy C."/>
            <person name="Pearson M."/>
            <person name="Priest M."/>
            <person name="Roberts A."/>
            <person name="Saif S."/>
            <person name="Shea T."/>
            <person name="Sykes S."/>
            <person name="Wortman J."/>
            <person name="Nusbaum C."/>
            <person name="Birren B."/>
        </authorList>
    </citation>
    <scope>NUCLEOTIDE SEQUENCE [LARGE SCALE GENOMIC DNA]</scope>
    <source>
        <strain evidence="2 3">P78048</strain>
    </source>
</reference>
<dbReference type="AlphaFoldDB" id="A0AB34PZ53"/>
<feature type="compositionally biased region" description="Polar residues" evidence="1">
    <location>
        <begin position="220"/>
        <end position="229"/>
    </location>
</feature>
<dbReference type="Proteomes" id="UP000030161">
    <property type="component" value="Unassembled WGS sequence"/>
</dbReference>
<dbReference type="EMBL" id="AJIX01000009">
    <property type="protein sequence ID" value="KGR16605.1"/>
    <property type="molecule type" value="Genomic_DNA"/>
</dbReference>
<sequence length="318" mass="35636">MALCSPTFPSTSAVVAGAATKRGCSTFNSLYTTPNKRICLNNKISAFGGIGFKGFYNSSLSSEEEDSESDSDNGAQSPFEAIQVRRKLIPTRKSSVVLAVTGSETEIENLDCSTVHYTDSQDDGNCDNNNSIPIADRNARTRCFEYLIGAIDEAWARYCDATTSFEDDVFGSNKSGTSTTKRAYNGKLNDNNDDNEDYDDDDDDDDDDEDDSADETFDNNTDITDYSDFPHQQTIASTQASSKPDQSSCQLQDLKVRLTKAKYYLQELVDSNDYREIELFWKRWDMIKYSTIELVEDDDDDEIIESTIEELENGRLFL</sequence>
<protein>
    <submittedName>
        <fullName evidence="2">Uncharacterized protein</fullName>
    </submittedName>
</protein>
<comment type="caution">
    <text evidence="2">The sequence shown here is derived from an EMBL/GenBank/DDBJ whole genome shotgun (WGS) entry which is preliminary data.</text>
</comment>
<accession>A0AB34PZ53</accession>
<proteinExistence type="predicted"/>
<evidence type="ECO:0000313" key="2">
    <source>
        <dbReference type="EMBL" id="KGR16605.1"/>
    </source>
</evidence>